<keyword evidence="18" id="KW-1185">Reference proteome</keyword>
<dbReference type="GO" id="GO:0016702">
    <property type="term" value="F:oxidoreductase activity, acting on single donors with incorporation of molecular oxygen, incorporation of two atoms of oxygen"/>
    <property type="evidence" value="ECO:0007669"/>
    <property type="project" value="InterPro"/>
</dbReference>
<dbReference type="InterPro" id="IPR036392">
    <property type="entry name" value="PLAT/LH2_dom_sf"/>
</dbReference>
<dbReference type="InterPro" id="IPR036226">
    <property type="entry name" value="LipOase_C_sf"/>
</dbReference>
<dbReference type="Gene3D" id="2.60.60.20">
    <property type="entry name" value="PLAT/LH2 domain"/>
    <property type="match status" value="1"/>
</dbReference>
<evidence type="ECO:0000256" key="13">
    <source>
        <dbReference type="PROSITE-ProRule" id="PRU00152"/>
    </source>
</evidence>
<keyword evidence="8 10" id="KW-0408">Iron</keyword>
<dbReference type="GO" id="GO:0034440">
    <property type="term" value="P:lipid oxidation"/>
    <property type="evidence" value="ECO:0007669"/>
    <property type="project" value="InterPro"/>
</dbReference>
<comment type="pathway">
    <text evidence="2">Lipid metabolism.</text>
</comment>
<evidence type="ECO:0000256" key="11">
    <source>
        <dbReference type="PIRSR" id="PIRSR601885-2"/>
    </source>
</evidence>
<evidence type="ECO:0000256" key="4">
    <source>
        <dbReference type="ARBA" id="ARBA00022490"/>
    </source>
</evidence>
<dbReference type="GeneTree" id="ENSGT00940000161510"/>
<dbReference type="Proteomes" id="UP000694620">
    <property type="component" value="Chromosome 3"/>
</dbReference>
<evidence type="ECO:0000256" key="8">
    <source>
        <dbReference type="ARBA" id="ARBA00023004"/>
    </source>
</evidence>
<dbReference type="SMART" id="SM00308">
    <property type="entry name" value="LH2"/>
    <property type="match status" value="1"/>
</dbReference>
<evidence type="ECO:0000256" key="2">
    <source>
        <dbReference type="ARBA" id="ARBA00005189"/>
    </source>
</evidence>
<evidence type="ECO:0000256" key="5">
    <source>
        <dbReference type="ARBA" id="ARBA00022723"/>
    </source>
</evidence>
<dbReference type="InterPro" id="IPR001024">
    <property type="entry name" value="PLAT/LH2_dom"/>
</dbReference>
<dbReference type="GO" id="GO:0005737">
    <property type="term" value="C:cytoplasm"/>
    <property type="evidence" value="ECO:0007669"/>
    <property type="project" value="UniProtKB-SubCell"/>
</dbReference>
<organism evidence="17 18">
    <name type="scientific">Erpetoichthys calabaricus</name>
    <name type="common">Rope fish</name>
    <name type="synonym">Calamoichthys calabaricus</name>
    <dbReference type="NCBI Taxonomy" id="27687"/>
    <lineage>
        <taxon>Eukaryota</taxon>
        <taxon>Metazoa</taxon>
        <taxon>Chordata</taxon>
        <taxon>Craniata</taxon>
        <taxon>Vertebrata</taxon>
        <taxon>Euteleostomi</taxon>
        <taxon>Actinopterygii</taxon>
        <taxon>Polypteriformes</taxon>
        <taxon>Polypteridae</taxon>
        <taxon>Erpetoichthys</taxon>
    </lineage>
</organism>
<keyword evidence="5 10" id="KW-0479">Metal-binding</keyword>
<dbReference type="InterPro" id="IPR001885">
    <property type="entry name" value="LipOase_mml"/>
</dbReference>
<dbReference type="InterPro" id="IPR013819">
    <property type="entry name" value="LipOase_C"/>
</dbReference>
<feature type="domain" description="PLAT" evidence="15">
    <location>
        <begin position="5"/>
        <end position="122"/>
    </location>
</feature>
<feature type="domain" description="Lipoxygenase" evidence="16">
    <location>
        <begin position="104"/>
        <end position="646"/>
    </location>
</feature>
<evidence type="ECO:0000256" key="1">
    <source>
        <dbReference type="ARBA" id="ARBA00004496"/>
    </source>
</evidence>
<dbReference type="Ensembl" id="ENSECRT00000012137.1">
    <property type="protein sequence ID" value="ENSECRP00000011941.1"/>
    <property type="gene ID" value="ENSECRG00000007893.1"/>
</dbReference>
<dbReference type="InterPro" id="IPR020833">
    <property type="entry name" value="LipOase_Fe_BS"/>
</dbReference>
<evidence type="ECO:0000313" key="18">
    <source>
        <dbReference type="Proteomes" id="UP000694620"/>
    </source>
</evidence>
<comment type="caution">
    <text evidence="13">Lacks conserved residue(s) required for the propagation of feature annotation.</text>
</comment>
<dbReference type="Gene3D" id="3.10.450.60">
    <property type="match status" value="1"/>
</dbReference>
<evidence type="ECO:0000256" key="6">
    <source>
        <dbReference type="ARBA" id="ARBA00022964"/>
    </source>
</evidence>
<evidence type="ECO:0000256" key="12">
    <source>
        <dbReference type="PIRSR" id="PIRSR601885-3"/>
    </source>
</evidence>
<dbReference type="PROSITE" id="PS50095">
    <property type="entry name" value="PLAT"/>
    <property type="match status" value="1"/>
</dbReference>
<keyword evidence="4" id="KW-0963">Cytoplasm</keyword>
<feature type="binding site" evidence="10">
    <location>
        <position position="363"/>
    </location>
    <ligand>
        <name>Fe cation</name>
        <dbReference type="ChEBI" id="CHEBI:24875"/>
        <note>catalytic</note>
    </ligand>
</feature>
<evidence type="ECO:0000259" key="16">
    <source>
        <dbReference type="PROSITE" id="PS51393"/>
    </source>
</evidence>
<proteinExistence type="inferred from homology"/>
<dbReference type="SUPFAM" id="SSF48484">
    <property type="entry name" value="Lipoxigenase"/>
    <property type="match status" value="1"/>
</dbReference>
<evidence type="ECO:0000256" key="3">
    <source>
        <dbReference type="ARBA" id="ARBA00009419"/>
    </source>
</evidence>
<feature type="binding site" evidence="11">
    <location>
        <position position="84"/>
    </location>
    <ligand>
        <name>Ca(2+)</name>
        <dbReference type="ChEBI" id="CHEBI:29108"/>
        <label>1</label>
    </ligand>
</feature>
<name>A0A8C4S6C6_ERPCA</name>
<comment type="cofactor">
    <cofactor evidence="10">
        <name>Fe cation</name>
        <dbReference type="ChEBI" id="CHEBI:24875"/>
    </cofactor>
    <text evidence="10">Binds 1 Fe cation per subunit.</text>
</comment>
<feature type="binding site" evidence="10">
    <location>
        <position position="533"/>
    </location>
    <ligand>
        <name>Fe cation</name>
        <dbReference type="ChEBI" id="CHEBI:24875"/>
        <note>catalytic</note>
    </ligand>
</feature>
<dbReference type="PRINTS" id="PR00467">
    <property type="entry name" value="MAMLPOXGNASE"/>
</dbReference>
<dbReference type="PROSITE" id="PS51393">
    <property type="entry name" value="LIPOXYGENASE_3"/>
    <property type="match status" value="1"/>
</dbReference>
<keyword evidence="6 14" id="KW-0223">Dioxygenase</keyword>
<evidence type="ECO:0000256" key="14">
    <source>
        <dbReference type="RuleBase" id="RU003974"/>
    </source>
</evidence>
<dbReference type="PROSITE" id="PS00711">
    <property type="entry name" value="LIPOXYGENASE_1"/>
    <property type="match status" value="1"/>
</dbReference>
<feature type="binding site" evidence="11">
    <location>
        <position position="43"/>
    </location>
    <ligand>
        <name>Ca(2+)</name>
        <dbReference type="ChEBI" id="CHEBI:29108"/>
        <label>1</label>
    </ligand>
</feature>
<dbReference type="Pfam" id="PF01477">
    <property type="entry name" value="PLAT"/>
    <property type="match status" value="1"/>
</dbReference>
<keyword evidence="11" id="KW-0106">Calcium</keyword>
<dbReference type="PRINTS" id="PR00087">
    <property type="entry name" value="LIPOXYGENASE"/>
</dbReference>
<reference evidence="17" key="1">
    <citation type="submission" date="2021-06" db="EMBL/GenBank/DDBJ databases">
        <authorList>
            <consortium name="Wellcome Sanger Institute Data Sharing"/>
        </authorList>
    </citation>
    <scope>NUCLEOTIDE SEQUENCE [LARGE SCALE GENOMIC DNA]</scope>
</reference>
<dbReference type="GO" id="GO:0005506">
    <property type="term" value="F:iron ion binding"/>
    <property type="evidence" value="ECO:0007669"/>
    <property type="project" value="InterPro"/>
</dbReference>
<feature type="binding site" evidence="11">
    <location>
        <position position="83"/>
    </location>
    <ligand>
        <name>Ca(2+)</name>
        <dbReference type="ChEBI" id="CHEBI:29108"/>
        <label>1</label>
    </ligand>
</feature>
<dbReference type="Gene3D" id="1.20.245.10">
    <property type="entry name" value="Lipoxygenase-1, Domain 5"/>
    <property type="match status" value="1"/>
</dbReference>
<protein>
    <submittedName>
        <fullName evidence="17">Arachidonate 12-lipoxygenase, 12R-type-like</fullName>
    </submittedName>
</protein>
<dbReference type="Pfam" id="PF00305">
    <property type="entry name" value="Lipoxygenase"/>
    <property type="match status" value="1"/>
</dbReference>
<evidence type="ECO:0000313" key="17">
    <source>
        <dbReference type="Ensembl" id="ENSECRP00000011941.1"/>
    </source>
</evidence>
<comment type="similarity">
    <text evidence="3 14">Belongs to the lipoxygenase family.</text>
</comment>
<dbReference type="SUPFAM" id="SSF49723">
    <property type="entry name" value="Lipase/lipooxygenase domain (PLAT/LH2 domain)"/>
    <property type="match status" value="1"/>
</dbReference>
<comment type="subcellular location">
    <subcellularLocation>
        <location evidence="1">Cytoplasm</location>
    </subcellularLocation>
</comment>
<reference evidence="17" key="3">
    <citation type="submission" date="2025-09" db="UniProtKB">
        <authorList>
            <consortium name="Ensembl"/>
        </authorList>
    </citation>
    <scope>IDENTIFICATION</scope>
</reference>
<keyword evidence="7 14" id="KW-0560">Oxidoreductase</keyword>
<feature type="site" description="Essential for stabilizing binding to COTL1" evidence="12">
    <location>
        <position position="107"/>
    </location>
</feature>
<reference evidence="17" key="2">
    <citation type="submission" date="2025-08" db="UniProtKB">
        <authorList>
            <consortium name="Ensembl"/>
        </authorList>
    </citation>
    <scope>IDENTIFICATION</scope>
</reference>
<dbReference type="AlphaFoldDB" id="A0A8C4S6C6"/>
<evidence type="ECO:0000259" key="15">
    <source>
        <dbReference type="PROSITE" id="PS50095"/>
    </source>
</evidence>
<sequence length="646" mass="74207">MPALAKYNVQVTTGDFPHAGTLDKISIILFGTKGESNKTTLFNLGKMLYPGTTCSFQVPCYTDLGDILLIRLFKEKHVFFPSDDWFCSNVLVKDHTGKRFQFPCYQWIGTTKYLKSISTSAKLKRKIEQILVFCFTRWTTFAEGIPRCVDIQDPNQLPAELRFSFTKNIEVTELKLKGLTDMCEPWENLDDLSHVFCFKKTYLSVLLFISQTEYTHHHWTEDSFFGYQYLNGCNPIIIQKCIQIPKNFPVTNSMVSQFLNGGSLDKEIKKGNIFLVDYKLLDNVPPNVIDGVQQCLPAPLCLLYKDKQDQLLPIAIQLKQKSGPENPIFLPSDLKYDWLLAKTYVRSADFNYHQLVSHLLRTHLMAEVFCMATYRQLPSIHPLFKLLVNHMRYTLQINIMARNILLAKDGIFDKAASTGGGGFVVILQRALDSLTYSSLCLPENIKARGMENIPNYYYRDDGIQLWKIINRYVKKFITFYYKKDKKVKDDQELQRFCTTIFFCSITGIPQSFSTLQQLIGFVTMVIFTCSAQHAAVNSGQVKAKHDYFFLAPPTNKGRTTMPDLLQSMSDVKNTCRAMSAVWLLSRQSSDFVSRNIYSTEEKPLGFLEEFREDLKNLASEIRKRNKGKQIPYNYLLPDEIESSVAI</sequence>
<feature type="binding site" evidence="10">
    <location>
        <position position="358"/>
    </location>
    <ligand>
        <name>Fe cation</name>
        <dbReference type="ChEBI" id="CHEBI:24875"/>
        <note>catalytic</note>
    </ligand>
</feature>
<feature type="binding site" evidence="10">
    <location>
        <position position="646"/>
    </location>
    <ligand>
        <name>Fe cation</name>
        <dbReference type="ChEBI" id="CHEBI:24875"/>
        <note>catalytic</note>
    </ligand>
</feature>
<feature type="binding site" evidence="11">
    <location>
        <position position="20"/>
    </location>
    <ligand>
        <name>Ca(2+)</name>
        <dbReference type="ChEBI" id="CHEBI:29108"/>
        <label>1</label>
    </ligand>
</feature>
<keyword evidence="9" id="KW-0443">Lipid metabolism</keyword>
<evidence type="ECO:0000256" key="9">
    <source>
        <dbReference type="ARBA" id="ARBA00023098"/>
    </source>
</evidence>
<accession>A0A8C4S6C6</accession>
<dbReference type="InterPro" id="IPR000907">
    <property type="entry name" value="LipOase"/>
</dbReference>
<evidence type="ECO:0000256" key="10">
    <source>
        <dbReference type="PIRSR" id="PIRSR601885-1"/>
    </source>
</evidence>
<dbReference type="PANTHER" id="PTHR11771">
    <property type="entry name" value="LIPOXYGENASE"/>
    <property type="match status" value="1"/>
</dbReference>
<evidence type="ECO:0000256" key="7">
    <source>
        <dbReference type="ARBA" id="ARBA00023002"/>
    </source>
</evidence>